<name>A0ABX6T647_9SPHN</name>
<organism evidence="2 3">
    <name type="scientific">Sphingomonas sediminicola</name>
    <dbReference type="NCBI Taxonomy" id="386874"/>
    <lineage>
        <taxon>Bacteria</taxon>
        <taxon>Pseudomonadati</taxon>
        <taxon>Pseudomonadota</taxon>
        <taxon>Alphaproteobacteria</taxon>
        <taxon>Sphingomonadales</taxon>
        <taxon>Sphingomonadaceae</taxon>
        <taxon>Sphingomonas</taxon>
    </lineage>
</organism>
<feature type="region of interest" description="Disordered" evidence="1">
    <location>
        <begin position="53"/>
        <end position="214"/>
    </location>
</feature>
<gene>
    <name evidence="2" type="ORF">H9L14_07615</name>
</gene>
<dbReference type="Proteomes" id="UP000516105">
    <property type="component" value="Chromosome"/>
</dbReference>
<feature type="compositionally biased region" description="Basic and acidic residues" evidence="1">
    <location>
        <begin position="17"/>
        <end position="41"/>
    </location>
</feature>
<evidence type="ECO:0008006" key="4">
    <source>
        <dbReference type="Google" id="ProtNLM"/>
    </source>
</evidence>
<evidence type="ECO:0000256" key="1">
    <source>
        <dbReference type="SAM" id="MobiDB-lite"/>
    </source>
</evidence>
<feature type="region of interest" description="Disordered" evidence="1">
    <location>
        <begin position="1"/>
        <end position="41"/>
    </location>
</feature>
<feature type="compositionally biased region" description="Low complexity" evidence="1">
    <location>
        <begin position="264"/>
        <end position="286"/>
    </location>
</feature>
<proteinExistence type="predicted"/>
<evidence type="ECO:0000313" key="3">
    <source>
        <dbReference type="Proteomes" id="UP000516105"/>
    </source>
</evidence>
<feature type="compositionally biased region" description="Basic and acidic residues" evidence="1">
    <location>
        <begin position="173"/>
        <end position="182"/>
    </location>
</feature>
<dbReference type="EMBL" id="CP060782">
    <property type="protein sequence ID" value="QNP44683.1"/>
    <property type="molecule type" value="Genomic_DNA"/>
</dbReference>
<accession>A0ABX6T647</accession>
<sequence length="317" mass="35460">MARGYSEPVGNEYGADDNNRDRWLDSDRERSNWRDRDDSRGFFEKAGDEVRSWFSDDDNRDRNLRGSSSSWDRDREFSRSGAPRSPSWDRNMDRSSFPEPGRSRNFGREDLSSFGGMAQSGYSGPSGSFSRERDRFGSSERGSGGFRDERNFRSQQRSHPQSWGEANRGQSNWDRDRERNLGDSHLGYGDFSGTLGGFGNQTFGSSEHDHYRNWRDREMAKLDRDYDDYCREREQQFNQDFDSWRRNRSSQSQSNADLGTSSNAGVGTTTASMTGTAGSGSAIGSATGTGGSIQSDTTGSTETADAGTGRSSSRSRS</sequence>
<dbReference type="RefSeq" id="WP_187707641.1">
    <property type="nucleotide sequence ID" value="NZ_CP060782.1"/>
</dbReference>
<evidence type="ECO:0000313" key="2">
    <source>
        <dbReference type="EMBL" id="QNP44683.1"/>
    </source>
</evidence>
<feature type="region of interest" description="Disordered" evidence="1">
    <location>
        <begin position="237"/>
        <end position="317"/>
    </location>
</feature>
<feature type="compositionally biased region" description="Polar residues" evidence="1">
    <location>
        <begin position="293"/>
        <end position="303"/>
    </location>
</feature>
<keyword evidence="3" id="KW-1185">Reference proteome</keyword>
<reference evidence="2 3" key="1">
    <citation type="submission" date="2020-08" db="EMBL/GenBank/DDBJ databases">
        <title>Genome sequence of Sphingomonas sediminicola KACC 15039T.</title>
        <authorList>
            <person name="Hyun D.-W."/>
            <person name="Bae J.-W."/>
        </authorList>
    </citation>
    <scope>NUCLEOTIDE SEQUENCE [LARGE SCALE GENOMIC DNA]</scope>
    <source>
        <strain evidence="2 3">KACC 15039</strain>
    </source>
</reference>
<protein>
    <recommendedName>
        <fullName evidence="4">SWFGD domain-containing protein</fullName>
    </recommendedName>
</protein>